<dbReference type="GeneID" id="94834663"/>
<comment type="caution">
    <text evidence="3">The sequence shown here is derived from an EMBL/GenBank/DDBJ whole genome shotgun (WGS) entry which is preliminary data.</text>
</comment>
<evidence type="ECO:0000313" key="4">
    <source>
        <dbReference type="Proteomes" id="UP000179807"/>
    </source>
</evidence>
<sequence>MSSVSNPNCVPEKILRKIFDSVNEVREQYNRPPLQFSKELSFLAGEHACNMSTNKVPVGHDGFHERQMHTPMAITFSENIAVIDDHINPAQNVVVKWLSKSSTFSRILASFTHTGVGVAESDDGVFYCCQIYATFKTKLSKKDQLLLVGRFVNKIRFRKGLKPLAFSLSATAKLISLSNEVPEAILGITTTRIKLMFQNCSEAEYIMEKFPHSPDTLQNFFNTIMEHSNYQRNIRKDYTDIAFAMKYINQDNVVCAMLLAKCTSAYKKIPVIDMHYPMAAKFLQLVNDYRAAHKMKCIKLSHQWCRFADKYTLKMMNREIEIDDSKVKSILNKLQPSNTKVSVGACLIPMSYDPVRELFLIWISNFNTRIKILSDVNNFGLGISVSSDGKLCYAIRIFGNAQNDDSPEPENVEYDPQTSQYACLTSDANGGNEEVPRNTSATFRLTG</sequence>
<dbReference type="InterPro" id="IPR014044">
    <property type="entry name" value="CAP_dom"/>
</dbReference>
<dbReference type="Proteomes" id="UP000179807">
    <property type="component" value="Unassembled WGS sequence"/>
</dbReference>
<dbReference type="OrthoDB" id="568194at2759"/>
<gene>
    <name evidence="3" type="ORF">TRFO_18073</name>
</gene>
<name>A0A1J4KS16_9EUKA</name>
<dbReference type="CDD" id="cd05379">
    <property type="entry name" value="CAP_bacterial"/>
    <property type="match status" value="1"/>
</dbReference>
<protein>
    <recommendedName>
        <fullName evidence="2">SCP domain-containing protein</fullName>
    </recommendedName>
</protein>
<dbReference type="RefSeq" id="XP_068365397.1">
    <property type="nucleotide sequence ID" value="XM_068499959.1"/>
</dbReference>
<dbReference type="PANTHER" id="PTHR31157:SF1">
    <property type="entry name" value="SCP DOMAIN-CONTAINING PROTEIN"/>
    <property type="match status" value="1"/>
</dbReference>
<keyword evidence="4" id="KW-1185">Reference proteome</keyword>
<feature type="compositionally biased region" description="Polar residues" evidence="1">
    <location>
        <begin position="437"/>
        <end position="447"/>
    </location>
</feature>
<dbReference type="VEuPathDB" id="TrichDB:TRFO_18073"/>
<dbReference type="SUPFAM" id="SSF55797">
    <property type="entry name" value="PR-1-like"/>
    <property type="match status" value="1"/>
</dbReference>
<dbReference type="InterPro" id="IPR035940">
    <property type="entry name" value="CAP_sf"/>
</dbReference>
<dbReference type="AlphaFoldDB" id="A0A1J4KS16"/>
<accession>A0A1J4KS16</accession>
<organism evidence="3 4">
    <name type="scientific">Tritrichomonas foetus</name>
    <dbReference type="NCBI Taxonomy" id="1144522"/>
    <lineage>
        <taxon>Eukaryota</taxon>
        <taxon>Metamonada</taxon>
        <taxon>Parabasalia</taxon>
        <taxon>Tritrichomonadida</taxon>
        <taxon>Tritrichomonadidae</taxon>
        <taxon>Tritrichomonas</taxon>
    </lineage>
</organism>
<reference evidence="3" key="1">
    <citation type="submission" date="2016-10" db="EMBL/GenBank/DDBJ databases">
        <authorList>
            <person name="Benchimol M."/>
            <person name="Almeida L.G."/>
            <person name="Vasconcelos A.T."/>
            <person name="Perreira-Neves A."/>
            <person name="Rosa I.A."/>
            <person name="Tasca T."/>
            <person name="Bogo M.R."/>
            <person name="de Souza W."/>
        </authorList>
    </citation>
    <scope>NUCLEOTIDE SEQUENCE [LARGE SCALE GENOMIC DNA]</scope>
    <source>
        <strain evidence="3">K</strain>
    </source>
</reference>
<dbReference type="Gene3D" id="3.40.33.10">
    <property type="entry name" value="CAP"/>
    <property type="match status" value="1"/>
</dbReference>
<evidence type="ECO:0000259" key="2">
    <source>
        <dbReference type="Pfam" id="PF00188"/>
    </source>
</evidence>
<dbReference type="EMBL" id="MLAK01000568">
    <property type="protein sequence ID" value="OHT12261.1"/>
    <property type="molecule type" value="Genomic_DNA"/>
</dbReference>
<dbReference type="PANTHER" id="PTHR31157">
    <property type="entry name" value="SCP DOMAIN-CONTAINING PROTEIN"/>
    <property type="match status" value="1"/>
</dbReference>
<proteinExistence type="predicted"/>
<dbReference type="Pfam" id="PF00188">
    <property type="entry name" value="CAP"/>
    <property type="match status" value="1"/>
</dbReference>
<feature type="region of interest" description="Disordered" evidence="1">
    <location>
        <begin position="427"/>
        <end position="447"/>
    </location>
</feature>
<evidence type="ECO:0000256" key="1">
    <source>
        <dbReference type="SAM" id="MobiDB-lite"/>
    </source>
</evidence>
<evidence type="ECO:0000313" key="3">
    <source>
        <dbReference type="EMBL" id="OHT12261.1"/>
    </source>
</evidence>
<feature type="domain" description="SCP" evidence="2">
    <location>
        <begin position="20"/>
        <end position="131"/>
    </location>
</feature>